<keyword evidence="2" id="KW-1185">Reference proteome</keyword>
<proteinExistence type="predicted"/>
<dbReference type="AlphaFoldDB" id="A0AAI8YGA5"/>
<gene>
    <name evidence="1" type="ORF">KHLLAP_LOCUS4156</name>
</gene>
<dbReference type="EMBL" id="CAUWAG010000006">
    <property type="protein sequence ID" value="CAJ2503688.1"/>
    <property type="molecule type" value="Genomic_DNA"/>
</dbReference>
<sequence length="125" mass="14181">MATQKLRHLRLNHVFLSLAELRQLKLPRESIVLSNIWLRNGTWVKALSLLRRKFSELSNPSASRLINPRAGLLEFLGLAQYADLFEAPPPPDRGTPIEKYLLGINDVNHLQVLMEPDGPSSDEDM</sequence>
<organism evidence="1 2">
    <name type="scientific">Anthostomella pinea</name>
    <dbReference type="NCBI Taxonomy" id="933095"/>
    <lineage>
        <taxon>Eukaryota</taxon>
        <taxon>Fungi</taxon>
        <taxon>Dikarya</taxon>
        <taxon>Ascomycota</taxon>
        <taxon>Pezizomycotina</taxon>
        <taxon>Sordariomycetes</taxon>
        <taxon>Xylariomycetidae</taxon>
        <taxon>Xylariales</taxon>
        <taxon>Xylariaceae</taxon>
        <taxon>Anthostomella</taxon>
    </lineage>
</organism>
<reference evidence="1" key="1">
    <citation type="submission" date="2023-10" db="EMBL/GenBank/DDBJ databases">
        <authorList>
            <person name="Hackl T."/>
        </authorList>
    </citation>
    <scope>NUCLEOTIDE SEQUENCE</scope>
</reference>
<accession>A0AAI8YGA5</accession>
<name>A0AAI8YGA5_9PEZI</name>
<comment type="caution">
    <text evidence="1">The sequence shown here is derived from an EMBL/GenBank/DDBJ whole genome shotgun (WGS) entry which is preliminary data.</text>
</comment>
<protein>
    <submittedName>
        <fullName evidence="1">Uu.00g110820.m01.CDS01</fullName>
    </submittedName>
</protein>
<evidence type="ECO:0000313" key="1">
    <source>
        <dbReference type="EMBL" id="CAJ2503688.1"/>
    </source>
</evidence>
<dbReference type="Proteomes" id="UP001295740">
    <property type="component" value="Unassembled WGS sequence"/>
</dbReference>
<evidence type="ECO:0000313" key="2">
    <source>
        <dbReference type="Proteomes" id="UP001295740"/>
    </source>
</evidence>